<comment type="caution">
    <text evidence="2">The sequence shown here is derived from an EMBL/GenBank/DDBJ whole genome shotgun (WGS) entry which is preliminary data.</text>
</comment>
<organism evidence="2 3">
    <name type="scientific">Tilletiaria anomala (strain ATCC 24038 / CBS 436.72 / UBC 951)</name>
    <dbReference type="NCBI Taxonomy" id="1037660"/>
    <lineage>
        <taxon>Eukaryota</taxon>
        <taxon>Fungi</taxon>
        <taxon>Dikarya</taxon>
        <taxon>Basidiomycota</taxon>
        <taxon>Ustilaginomycotina</taxon>
        <taxon>Exobasidiomycetes</taxon>
        <taxon>Georgefischeriales</taxon>
        <taxon>Tilletiariaceae</taxon>
        <taxon>Tilletiaria</taxon>
    </lineage>
</organism>
<dbReference type="RefSeq" id="XP_013245501.1">
    <property type="nucleotide sequence ID" value="XM_013390047.1"/>
</dbReference>
<protein>
    <submittedName>
        <fullName evidence="2">Uncharacterized protein</fullName>
    </submittedName>
</protein>
<accession>A0A066WFA4</accession>
<feature type="compositionally biased region" description="Basic and acidic residues" evidence="1">
    <location>
        <begin position="78"/>
        <end position="87"/>
    </location>
</feature>
<feature type="region of interest" description="Disordered" evidence="1">
    <location>
        <begin position="60"/>
        <end position="94"/>
    </location>
</feature>
<dbReference type="HOGENOM" id="CLU_2387714_0_0_1"/>
<name>A0A066WFA4_TILAU</name>
<dbReference type="InParanoid" id="A0A066WFA4"/>
<proteinExistence type="predicted"/>
<keyword evidence="3" id="KW-1185">Reference proteome</keyword>
<dbReference type="OrthoDB" id="2590867at2759"/>
<sequence>MSSNQSTSPTASEDTGSNVGQAIGGVFQAMSGAGEAVRGNINAFLDKGGEALVGKKNVEPRSSDYTAAGGHENIAQKGMKDLKDGLEKVTGPSQ</sequence>
<dbReference type="OMA" id="DTQGNHR"/>
<reference evidence="2 3" key="1">
    <citation type="submission" date="2014-05" db="EMBL/GenBank/DDBJ databases">
        <title>Draft genome sequence of a rare smut relative, Tilletiaria anomala UBC 951.</title>
        <authorList>
            <consortium name="DOE Joint Genome Institute"/>
            <person name="Toome M."/>
            <person name="Kuo A."/>
            <person name="Henrissat B."/>
            <person name="Lipzen A."/>
            <person name="Tritt A."/>
            <person name="Yoshinaga Y."/>
            <person name="Zane M."/>
            <person name="Barry K."/>
            <person name="Grigoriev I.V."/>
            <person name="Spatafora J.W."/>
            <person name="Aimea M.C."/>
        </authorList>
    </citation>
    <scope>NUCLEOTIDE SEQUENCE [LARGE SCALE GENOMIC DNA]</scope>
    <source>
        <strain evidence="2 3">UBC 951</strain>
    </source>
</reference>
<dbReference type="EMBL" id="JMSN01000008">
    <property type="protein sequence ID" value="KDN52662.1"/>
    <property type="molecule type" value="Genomic_DNA"/>
</dbReference>
<feature type="region of interest" description="Disordered" evidence="1">
    <location>
        <begin position="1"/>
        <end position="20"/>
    </location>
</feature>
<dbReference type="GeneID" id="25263756"/>
<evidence type="ECO:0000313" key="2">
    <source>
        <dbReference type="EMBL" id="KDN52662.1"/>
    </source>
</evidence>
<dbReference type="AlphaFoldDB" id="A0A066WFA4"/>
<evidence type="ECO:0000256" key="1">
    <source>
        <dbReference type="SAM" id="MobiDB-lite"/>
    </source>
</evidence>
<evidence type="ECO:0000313" key="3">
    <source>
        <dbReference type="Proteomes" id="UP000027361"/>
    </source>
</evidence>
<gene>
    <name evidence="2" type="ORF">K437DRAFT_254069</name>
</gene>
<dbReference type="Proteomes" id="UP000027361">
    <property type="component" value="Unassembled WGS sequence"/>
</dbReference>